<gene>
    <name evidence="2" type="ORF">UFOPK3564_02491</name>
</gene>
<reference evidence="2" key="1">
    <citation type="submission" date="2020-05" db="EMBL/GenBank/DDBJ databases">
        <authorList>
            <person name="Chiriac C."/>
            <person name="Salcher M."/>
            <person name="Ghai R."/>
            <person name="Kavagutti S V."/>
        </authorList>
    </citation>
    <scope>NUCLEOTIDE SEQUENCE</scope>
</reference>
<proteinExistence type="predicted"/>
<dbReference type="SUPFAM" id="SSF53474">
    <property type="entry name" value="alpha/beta-Hydrolases"/>
    <property type="match status" value="1"/>
</dbReference>
<feature type="region of interest" description="Disordered" evidence="1">
    <location>
        <begin position="237"/>
        <end position="256"/>
    </location>
</feature>
<sequence>MPHASAAPRSPRTHRARRILVGGALSLGLAAALPAVASADTAQWSEFAQAGLPQPVQVHPAEGQQKMIMAAIPGGGWSAGTNTLLELYGYMDWWTKLAQSKGISVHVITHRQGGFSGAVPLEIADLGDALQNIRDQNPGVPICIYGLSSGGHLSAMLQILRPDITKCAVSDGGPLDMEAFFQDSGELRGITLGDFFQGQTAQTQVRDWFNTPEHPDNVSRLSPSTQTARIGDLFAIEAGRNPDNSPSDRSVGDRQGELIRQRIPDRTTVRYVHAARDGEESLPTAHNLYTSFLDSSPGGAEATEARQIYGEAADWMLRQAAKWTAAQNPAPAPAPTTPPKGATDLTSVVKRQKVAIALRASDVRPDSRGRVRLRVRCTKATTSCKGTVRATISGSASRSVSYKVTPRRSTYATVVVPLSARQLGVLARRSSVVAKVRMTAASPQRTRVTVTDNLRIRRTAAIARKYAPSR</sequence>
<evidence type="ECO:0000256" key="1">
    <source>
        <dbReference type="SAM" id="MobiDB-lite"/>
    </source>
</evidence>
<organism evidence="2">
    <name type="scientific">freshwater metagenome</name>
    <dbReference type="NCBI Taxonomy" id="449393"/>
    <lineage>
        <taxon>unclassified sequences</taxon>
        <taxon>metagenomes</taxon>
        <taxon>ecological metagenomes</taxon>
    </lineage>
</organism>
<dbReference type="Gene3D" id="3.40.50.1820">
    <property type="entry name" value="alpha/beta hydrolase"/>
    <property type="match status" value="1"/>
</dbReference>
<accession>A0A6J7IS67</accession>
<name>A0A6J7IS67_9ZZZZ</name>
<dbReference type="InterPro" id="IPR029058">
    <property type="entry name" value="AB_hydrolase_fold"/>
</dbReference>
<protein>
    <submittedName>
        <fullName evidence="2">Unannotated protein</fullName>
    </submittedName>
</protein>
<evidence type="ECO:0000313" key="2">
    <source>
        <dbReference type="EMBL" id="CAB4933114.1"/>
    </source>
</evidence>
<dbReference type="EMBL" id="CAFBMK010000178">
    <property type="protein sequence ID" value="CAB4933114.1"/>
    <property type="molecule type" value="Genomic_DNA"/>
</dbReference>
<dbReference type="AlphaFoldDB" id="A0A6J7IS67"/>